<evidence type="ECO:0000313" key="2">
    <source>
        <dbReference type="EMBL" id="KAJ8363513.1"/>
    </source>
</evidence>
<feature type="region of interest" description="Disordered" evidence="1">
    <location>
        <begin position="57"/>
        <end position="105"/>
    </location>
</feature>
<proteinExistence type="predicted"/>
<accession>A0A9Q1J2M7</accession>
<keyword evidence="3" id="KW-1185">Reference proteome</keyword>
<evidence type="ECO:0000313" key="3">
    <source>
        <dbReference type="Proteomes" id="UP001152622"/>
    </source>
</evidence>
<dbReference type="EMBL" id="JAINUF010000004">
    <property type="protein sequence ID" value="KAJ8363513.1"/>
    <property type="molecule type" value="Genomic_DNA"/>
</dbReference>
<name>A0A9Q1J2M7_SYNKA</name>
<protein>
    <submittedName>
        <fullName evidence="2">Uncharacterized protein</fullName>
    </submittedName>
</protein>
<sequence>MLPVEGTGGIKTSDLIKERTWLASMSSRRKTGVEQRDGKRRGRVCRVMSRACQVQPSENVTGTACPTRRRKSRRRTKRTARGESLARVQHPLEEEDWEKEIKESSPIEDWDNETYDSVYDPEDVICSGMLQATLNSQPHCIGHAHYSPAVHHVSPVKWVQHVPHIVVDQFIDAEE</sequence>
<feature type="compositionally biased region" description="Basic residues" evidence="1">
    <location>
        <begin position="67"/>
        <end position="79"/>
    </location>
</feature>
<dbReference type="AlphaFoldDB" id="A0A9Q1J2M7"/>
<dbReference type="Proteomes" id="UP001152622">
    <property type="component" value="Chromosome 4"/>
</dbReference>
<evidence type="ECO:0000256" key="1">
    <source>
        <dbReference type="SAM" id="MobiDB-lite"/>
    </source>
</evidence>
<reference evidence="2" key="1">
    <citation type="journal article" date="2023" name="Science">
        <title>Genome structures resolve the early diversification of teleost fishes.</title>
        <authorList>
            <person name="Parey E."/>
            <person name="Louis A."/>
            <person name="Montfort J."/>
            <person name="Bouchez O."/>
            <person name="Roques C."/>
            <person name="Iampietro C."/>
            <person name="Lluch J."/>
            <person name="Castinel A."/>
            <person name="Donnadieu C."/>
            <person name="Desvignes T."/>
            <person name="Floi Bucao C."/>
            <person name="Jouanno E."/>
            <person name="Wen M."/>
            <person name="Mejri S."/>
            <person name="Dirks R."/>
            <person name="Jansen H."/>
            <person name="Henkel C."/>
            <person name="Chen W.J."/>
            <person name="Zahm M."/>
            <person name="Cabau C."/>
            <person name="Klopp C."/>
            <person name="Thompson A.W."/>
            <person name="Robinson-Rechavi M."/>
            <person name="Braasch I."/>
            <person name="Lecointre G."/>
            <person name="Bobe J."/>
            <person name="Postlethwait J.H."/>
            <person name="Berthelot C."/>
            <person name="Roest Crollius H."/>
            <person name="Guiguen Y."/>
        </authorList>
    </citation>
    <scope>NUCLEOTIDE SEQUENCE</scope>
    <source>
        <strain evidence="2">WJC10195</strain>
    </source>
</reference>
<gene>
    <name evidence="2" type="ORF">SKAU_G00123440</name>
</gene>
<comment type="caution">
    <text evidence="2">The sequence shown here is derived from an EMBL/GenBank/DDBJ whole genome shotgun (WGS) entry which is preliminary data.</text>
</comment>
<organism evidence="2 3">
    <name type="scientific">Synaphobranchus kaupii</name>
    <name type="common">Kaup's arrowtooth eel</name>
    <dbReference type="NCBI Taxonomy" id="118154"/>
    <lineage>
        <taxon>Eukaryota</taxon>
        <taxon>Metazoa</taxon>
        <taxon>Chordata</taxon>
        <taxon>Craniata</taxon>
        <taxon>Vertebrata</taxon>
        <taxon>Euteleostomi</taxon>
        <taxon>Actinopterygii</taxon>
        <taxon>Neopterygii</taxon>
        <taxon>Teleostei</taxon>
        <taxon>Anguilliformes</taxon>
        <taxon>Synaphobranchidae</taxon>
        <taxon>Synaphobranchus</taxon>
    </lineage>
</organism>
<dbReference type="OrthoDB" id="8956173at2759"/>